<keyword evidence="1" id="KW-0812">Transmembrane</keyword>
<gene>
    <name evidence="2" type="ORF">THF1A12_720012</name>
</gene>
<keyword evidence="1" id="KW-0472">Membrane</keyword>
<proteinExistence type="predicted"/>
<keyword evidence="1" id="KW-1133">Transmembrane helix</keyword>
<sequence length="63" mass="7145">MLNITYRQGVIFTNAPIVIKSFLFAIVLDVMTWLGGENIGMTFTVPIAQVNLVLWQQFPNFLV</sequence>
<name>A0AAU9QWY3_9VIBR</name>
<accession>A0AAU9QWY3</accession>
<comment type="caution">
    <text evidence="2">The sequence shown here is derived from an EMBL/GenBank/DDBJ whole genome shotgun (WGS) entry which is preliminary data.</text>
</comment>
<dbReference type="AlphaFoldDB" id="A0AAU9QWY3"/>
<organism evidence="2 3">
    <name type="scientific">Vibrio jasicida</name>
    <dbReference type="NCBI Taxonomy" id="766224"/>
    <lineage>
        <taxon>Bacteria</taxon>
        <taxon>Pseudomonadati</taxon>
        <taxon>Pseudomonadota</taxon>
        <taxon>Gammaproteobacteria</taxon>
        <taxon>Vibrionales</taxon>
        <taxon>Vibrionaceae</taxon>
        <taxon>Vibrio</taxon>
    </lineage>
</organism>
<protein>
    <submittedName>
        <fullName evidence="2">Uncharacterized protein</fullName>
    </submittedName>
</protein>
<dbReference type="Proteomes" id="UP001295462">
    <property type="component" value="Unassembled WGS sequence"/>
</dbReference>
<evidence type="ECO:0000313" key="3">
    <source>
        <dbReference type="Proteomes" id="UP001295462"/>
    </source>
</evidence>
<evidence type="ECO:0000256" key="1">
    <source>
        <dbReference type="SAM" id="Phobius"/>
    </source>
</evidence>
<evidence type="ECO:0000313" key="2">
    <source>
        <dbReference type="EMBL" id="CAH1603580.1"/>
    </source>
</evidence>
<reference evidence="2" key="1">
    <citation type="submission" date="2022-01" db="EMBL/GenBank/DDBJ databases">
        <authorList>
            <person name="Lagorce A."/>
        </authorList>
    </citation>
    <scope>NUCLEOTIDE SEQUENCE</scope>
    <source>
        <strain evidence="2">Th15_F1_A12</strain>
    </source>
</reference>
<dbReference type="EMBL" id="CAKMUD010000130">
    <property type="protein sequence ID" value="CAH1603580.1"/>
    <property type="molecule type" value="Genomic_DNA"/>
</dbReference>
<feature type="transmembrane region" description="Helical" evidence="1">
    <location>
        <begin position="12"/>
        <end position="34"/>
    </location>
</feature>